<organism evidence="1 2">
    <name type="scientific">Taklimakanibacter albus</name>
    <dbReference type="NCBI Taxonomy" id="2800327"/>
    <lineage>
        <taxon>Bacteria</taxon>
        <taxon>Pseudomonadati</taxon>
        <taxon>Pseudomonadota</taxon>
        <taxon>Alphaproteobacteria</taxon>
        <taxon>Hyphomicrobiales</taxon>
        <taxon>Aestuariivirgaceae</taxon>
        <taxon>Taklimakanibacter</taxon>
    </lineage>
</organism>
<comment type="caution">
    <text evidence="1">The sequence shown here is derived from an EMBL/GenBank/DDBJ whole genome shotgun (WGS) entry which is preliminary data.</text>
</comment>
<proteinExistence type="predicted"/>
<evidence type="ECO:0000313" key="2">
    <source>
        <dbReference type="Proteomes" id="UP000616151"/>
    </source>
</evidence>
<accession>A0ACC5R2Q9</accession>
<dbReference type="EMBL" id="JAENHL010000006">
    <property type="protein sequence ID" value="MBK1866895.1"/>
    <property type="molecule type" value="Genomic_DNA"/>
</dbReference>
<dbReference type="Proteomes" id="UP000616151">
    <property type="component" value="Unassembled WGS sequence"/>
</dbReference>
<sequence length="236" mass="25603">MFIAASNWELLWQWKGNLLSGAISTLQISFLAYVFGLSLGLAGAMGKLTGGKVLKGILEVYTTVIRSLPELLLIVMLFYLGTDMLNRLMLTLGYEAMRINGFAAAVVVLGFVMGAYATEVLRGAIQAIPIGQIEAAKAYGMSPFLLFRRIILPAMLPYAIPGLSNLWLNITKDSALVAVVGYSELALQTKQAAGSTKAYFTFFVAAALLYLIISMTSLRIFGALENYVRRGQPKLG</sequence>
<keyword evidence="2" id="KW-1185">Reference proteome</keyword>
<protein>
    <submittedName>
        <fullName evidence="1">ABC transporter permease subunit</fullName>
    </submittedName>
</protein>
<name>A0ACC5R2Q9_9HYPH</name>
<gene>
    <name evidence="1" type="ORF">JHL16_11065</name>
</gene>
<evidence type="ECO:0000313" key="1">
    <source>
        <dbReference type="EMBL" id="MBK1866895.1"/>
    </source>
</evidence>
<reference evidence="1" key="1">
    <citation type="submission" date="2021-01" db="EMBL/GenBank/DDBJ databases">
        <authorList>
            <person name="Sun Q."/>
        </authorList>
    </citation>
    <scope>NUCLEOTIDE SEQUENCE</scope>
    <source>
        <strain evidence="1">YIM B02566</strain>
    </source>
</reference>